<dbReference type="AlphaFoldDB" id="A0A8H7KA99"/>
<comment type="caution">
    <text evidence="2">The sequence shown here is derived from an EMBL/GenBank/DDBJ whole genome shotgun (WGS) entry which is preliminary data.</text>
</comment>
<dbReference type="EMBL" id="JADCTT010000017">
    <property type="protein sequence ID" value="KAF9743444.1"/>
    <property type="molecule type" value="Genomic_DNA"/>
</dbReference>
<gene>
    <name evidence="2" type="ORF">IM811_006535</name>
</gene>
<name>A0A8H7KA99_BIOOC</name>
<evidence type="ECO:0000256" key="1">
    <source>
        <dbReference type="SAM" id="MobiDB-lite"/>
    </source>
</evidence>
<sequence>MELANPAPRLHPQARSHNQTSFDFDPSTPLLGASIAKPTSDSGTSVSAARGNIAPFSGFETSRIAQRDFTIPQQIRIVDEIMPAKYCNV</sequence>
<protein>
    <submittedName>
        <fullName evidence="2">Uncharacterized protein</fullName>
    </submittedName>
</protein>
<proteinExistence type="predicted"/>
<reference evidence="2" key="1">
    <citation type="submission" date="2020-10" db="EMBL/GenBank/DDBJ databases">
        <title>High-Quality Genome Resource of Clonostachys rosea strain S41 by Oxford Nanopore Long-Read Sequencing.</title>
        <authorList>
            <person name="Wang H."/>
        </authorList>
    </citation>
    <scope>NUCLEOTIDE SEQUENCE</scope>
    <source>
        <strain evidence="2">S41</strain>
    </source>
</reference>
<evidence type="ECO:0000313" key="2">
    <source>
        <dbReference type="EMBL" id="KAF9743444.1"/>
    </source>
</evidence>
<accession>A0A8H7KA99</accession>
<feature type="compositionally biased region" description="Polar residues" evidence="1">
    <location>
        <begin position="37"/>
        <end position="47"/>
    </location>
</feature>
<dbReference type="Proteomes" id="UP000616885">
    <property type="component" value="Unassembled WGS sequence"/>
</dbReference>
<feature type="region of interest" description="Disordered" evidence="1">
    <location>
        <begin position="1"/>
        <end position="50"/>
    </location>
</feature>
<organism evidence="2 3">
    <name type="scientific">Bionectria ochroleuca</name>
    <name type="common">Gliocladium roseum</name>
    <dbReference type="NCBI Taxonomy" id="29856"/>
    <lineage>
        <taxon>Eukaryota</taxon>
        <taxon>Fungi</taxon>
        <taxon>Dikarya</taxon>
        <taxon>Ascomycota</taxon>
        <taxon>Pezizomycotina</taxon>
        <taxon>Sordariomycetes</taxon>
        <taxon>Hypocreomycetidae</taxon>
        <taxon>Hypocreales</taxon>
        <taxon>Bionectriaceae</taxon>
        <taxon>Clonostachys</taxon>
    </lineage>
</organism>
<evidence type="ECO:0000313" key="3">
    <source>
        <dbReference type="Proteomes" id="UP000616885"/>
    </source>
</evidence>